<dbReference type="AlphaFoldDB" id="A0A1Y2AW69"/>
<accession>A0A1Y2AW69</accession>
<feature type="transmembrane region" description="Helical" evidence="1">
    <location>
        <begin position="112"/>
        <end position="131"/>
    </location>
</feature>
<organism evidence="2 3">
    <name type="scientific">Neocallimastix californiae</name>
    <dbReference type="NCBI Taxonomy" id="1754190"/>
    <lineage>
        <taxon>Eukaryota</taxon>
        <taxon>Fungi</taxon>
        <taxon>Fungi incertae sedis</taxon>
        <taxon>Chytridiomycota</taxon>
        <taxon>Chytridiomycota incertae sedis</taxon>
        <taxon>Neocallimastigomycetes</taxon>
        <taxon>Neocallimastigales</taxon>
        <taxon>Neocallimastigaceae</taxon>
        <taxon>Neocallimastix</taxon>
    </lineage>
</organism>
<evidence type="ECO:0000256" key="1">
    <source>
        <dbReference type="SAM" id="Phobius"/>
    </source>
</evidence>
<evidence type="ECO:0000313" key="2">
    <source>
        <dbReference type="EMBL" id="ORY26726.1"/>
    </source>
</evidence>
<gene>
    <name evidence="2" type="ORF">LY90DRAFT_513661</name>
</gene>
<keyword evidence="3" id="KW-1185">Reference proteome</keyword>
<protein>
    <submittedName>
        <fullName evidence="2">Uncharacterized protein</fullName>
    </submittedName>
</protein>
<keyword evidence="1" id="KW-0812">Transmembrane</keyword>
<dbReference type="Proteomes" id="UP000193920">
    <property type="component" value="Unassembled WGS sequence"/>
</dbReference>
<feature type="transmembrane region" description="Helical" evidence="1">
    <location>
        <begin position="79"/>
        <end position="100"/>
    </location>
</feature>
<reference evidence="2 3" key="1">
    <citation type="submission" date="2016-08" db="EMBL/GenBank/DDBJ databases">
        <title>A Parts List for Fungal Cellulosomes Revealed by Comparative Genomics.</title>
        <authorList>
            <consortium name="DOE Joint Genome Institute"/>
            <person name="Haitjema C.H."/>
            <person name="Gilmore S.P."/>
            <person name="Henske J.K."/>
            <person name="Solomon K.V."/>
            <person name="De Groot R."/>
            <person name="Kuo A."/>
            <person name="Mondo S.J."/>
            <person name="Salamov A.A."/>
            <person name="Labutti K."/>
            <person name="Zhao Z."/>
            <person name="Chiniquy J."/>
            <person name="Barry K."/>
            <person name="Brewer H.M."/>
            <person name="Purvine S.O."/>
            <person name="Wright A.T."/>
            <person name="Boxma B."/>
            <person name="Van Alen T."/>
            <person name="Hackstein J.H."/>
            <person name="Baker S.E."/>
            <person name="Grigoriev I.V."/>
            <person name="O'Malley M.A."/>
        </authorList>
    </citation>
    <scope>NUCLEOTIDE SEQUENCE [LARGE SCALE GENOMIC DNA]</scope>
    <source>
        <strain evidence="2 3">G1</strain>
    </source>
</reference>
<keyword evidence="1" id="KW-0472">Membrane</keyword>
<dbReference type="EMBL" id="MCOG01000199">
    <property type="protein sequence ID" value="ORY26726.1"/>
    <property type="molecule type" value="Genomic_DNA"/>
</dbReference>
<comment type="caution">
    <text evidence="2">The sequence shown here is derived from an EMBL/GenBank/DDBJ whole genome shotgun (WGS) entry which is preliminary data.</text>
</comment>
<sequence length="140" mass="15710">MILHPPVSPLNIGIFLWYSVGYASIIITSSIMLFAAKYIAPPLLFLLELSPWVISGLLVGRRSWFRFRCSWLLRSIGDFLVSCVLASVGGASTGVLLFSATAPPTELFNEPLLVVFSWFHGFSYSCFSYPFTYHMDLFIL</sequence>
<feature type="transmembrane region" description="Helical" evidence="1">
    <location>
        <begin position="39"/>
        <end position="59"/>
    </location>
</feature>
<feature type="transmembrane region" description="Helical" evidence="1">
    <location>
        <begin position="12"/>
        <end position="33"/>
    </location>
</feature>
<proteinExistence type="predicted"/>
<evidence type="ECO:0000313" key="3">
    <source>
        <dbReference type="Proteomes" id="UP000193920"/>
    </source>
</evidence>
<name>A0A1Y2AW69_9FUNG</name>
<keyword evidence="1" id="KW-1133">Transmembrane helix</keyword>